<accession>A0A7T8K7Y7</accession>
<feature type="compositionally biased region" description="Polar residues" evidence="1">
    <location>
        <begin position="194"/>
        <end position="205"/>
    </location>
</feature>
<reference evidence="3" key="1">
    <citation type="submission" date="2021-01" db="EMBL/GenBank/DDBJ databases">
        <title>Caligus Genome Assembly.</title>
        <authorList>
            <person name="Gallardo-Escarate C."/>
        </authorList>
    </citation>
    <scope>NUCLEOTIDE SEQUENCE [LARGE SCALE GENOMIC DNA]</scope>
</reference>
<evidence type="ECO:0000256" key="1">
    <source>
        <dbReference type="SAM" id="MobiDB-lite"/>
    </source>
</evidence>
<feature type="region of interest" description="Disordered" evidence="1">
    <location>
        <begin position="184"/>
        <end position="205"/>
    </location>
</feature>
<sequence>LMMAMMKEEAKKREDQLMRQLQEQAQDFAAVLQTNRGNAGGSTKSKKMTCRRFPQLQQRFADYTESLLRSGLICLTKLWSTGILEIDDRKDDINGIIKKILHYIREHRNPLLDRKEFLERNEHAGESIDVYYSALKSIDESCGYDVNPTCKVCDDACGHGDELQQERLRDRLICGLKDQAIQQKGGGSIEGDQASLNKSERQSIVSKRGLPTRRARFTADCLKKVGTKVKDLRKDKAELCGPDQGRLKSLGKVTATLEREGMKYKTELHVLEKGTGPILSKVGCIALGLIPTGWPHVVNKLSLSSPDEGNGVDMLLKSQSAASIREQLFQEFPEVFPPDDEVLPLKPMKGPPMKIELLPGTSPIRRYRCNTIPLHWQEKVKAHLETMVQKQIIEQVPQGEAPEWLFSMVVVPKAGTDEPRVTVDFSPLNPFVKRPMYPCRIPPGMTHFTVLDGRHGYWQQDYDVQHPMGDVPLPEECHGTHLRRGRKIVEDIIIYDKDEDTHLQRVKEVIQRCGRAGITWCGYRISKDGYTANPAGRRPHQVPCTQEQD</sequence>
<organism evidence="2 3">
    <name type="scientific">Caligus rogercresseyi</name>
    <name type="common">Sea louse</name>
    <dbReference type="NCBI Taxonomy" id="217165"/>
    <lineage>
        <taxon>Eukaryota</taxon>
        <taxon>Metazoa</taxon>
        <taxon>Ecdysozoa</taxon>
        <taxon>Arthropoda</taxon>
        <taxon>Crustacea</taxon>
        <taxon>Multicrustacea</taxon>
        <taxon>Hexanauplia</taxon>
        <taxon>Copepoda</taxon>
        <taxon>Siphonostomatoida</taxon>
        <taxon>Caligidae</taxon>
        <taxon>Caligus</taxon>
    </lineage>
</organism>
<dbReference type="OrthoDB" id="6377591at2759"/>
<protein>
    <submittedName>
        <fullName evidence="2">Transposon Tf2-6 polyprotein</fullName>
    </submittedName>
</protein>
<dbReference type="PANTHER" id="PTHR37984">
    <property type="entry name" value="PROTEIN CBG26694"/>
    <property type="match status" value="1"/>
</dbReference>
<gene>
    <name evidence="2" type="ORF">FKW44_010303</name>
</gene>
<dbReference type="GO" id="GO:0071897">
    <property type="term" value="P:DNA biosynthetic process"/>
    <property type="evidence" value="ECO:0007669"/>
    <property type="project" value="UniProtKB-ARBA"/>
</dbReference>
<dbReference type="Gene3D" id="3.10.10.10">
    <property type="entry name" value="HIV Type 1 Reverse Transcriptase, subunit A, domain 1"/>
    <property type="match status" value="1"/>
</dbReference>
<keyword evidence="3" id="KW-1185">Reference proteome</keyword>
<feature type="non-terminal residue" evidence="2">
    <location>
        <position position="1"/>
    </location>
</feature>
<dbReference type="InterPro" id="IPR043502">
    <property type="entry name" value="DNA/RNA_pol_sf"/>
</dbReference>
<dbReference type="InterPro" id="IPR050951">
    <property type="entry name" value="Retrovirus_Pol_polyprotein"/>
</dbReference>
<evidence type="ECO:0000313" key="3">
    <source>
        <dbReference type="Proteomes" id="UP000595437"/>
    </source>
</evidence>
<evidence type="ECO:0000313" key="2">
    <source>
        <dbReference type="EMBL" id="QQP49583.1"/>
    </source>
</evidence>
<dbReference type="PANTHER" id="PTHR37984:SF9">
    <property type="entry name" value="INTEGRASE CATALYTIC DOMAIN-CONTAINING PROTEIN"/>
    <property type="match status" value="1"/>
</dbReference>
<name>A0A7T8K7Y7_CALRO</name>
<dbReference type="AlphaFoldDB" id="A0A7T8K7Y7"/>
<dbReference type="EMBL" id="CP045895">
    <property type="protein sequence ID" value="QQP49583.1"/>
    <property type="molecule type" value="Genomic_DNA"/>
</dbReference>
<proteinExistence type="predicted"/>
<dbReference type="SUPFAM" id="SSF56672">
    <property type="entry name" value="DNA/RNA polymerases"/>
    <property type="match status" value="1"/>
</dbReference>
<dbReference type="Proteomes" id="UP000595437">
    <property type="component" value="Chromosome 6"/>
</dbReference>